<keyword evidence="3" id="KW-1185">Reference proteome</keyword>
<name>A0AAN8EA40_9EURO</name>
<dbReference type="Proteomes" id="UP001316803">
    <property type="component" value="Unassembled WGS sequence"/>
</dbReference>
<dbReference type="Pfam" id="PF14087">
    <property type="entry name" value="DUF4267"/>
    <property type="match status" value="1"/>
</dbReference>
<gene>
    <name evidence="2" type="ORF">OHC33_009250</name>
</gene>
<keyword evidence="1" id="KW-0472">Membrane</keyword>
<organism evidence="2 3">
    <name type="scientific">Knufia fluminis</name>
    <dbReference type="NCBI Taxonomy" id="191047"/>
    <lineage>
        <taxon>Eukaryota</taxon>
        <taxon>Fungi</taxon>
        <taxon>Dikarya</taxon>
        <taxon>Ascomycota</taxon>
        <taxon>Pezizomycotina</taxon>
        <taxon>Eurotiomycetes</taxon>
        <taxon>Chaetothyriomycetidae</taxon>
        <taxon>Chaetothyriales</taxon>
        <taxon>Trichomeriaceae</taxon>
        <taxon>Knufia</taxon>
    </lineage>
</organism>
<keyword evidence="1" id="KW-1133">Transmembrane helix</keyword>
<accession>A0AAN8EA40</accession>
<evidence type="ECO:0000256" key="1">
    <source>
        <dbReference type="SAM" id="Phobius"/>
    </source>
</evidence>
<proteinExistence type="predicted"/>
<protein>
    <submittedName>
        <fullName evidence="2">Uncharacterized protein</fullName>
    </submittedName>
</protein>
<keyword evidence="1" id="KW-0812">Transmembrane</keyword>
<dbReference type="EMBL" id="JAKLMC020000033">
    <property type="protein sequence ID" value="KAK5949653.1"/>
    <property type="molecule type" value="Genomic_DNA"/>
</dbReference>
<feature type="transmembrane region" description="Helical" evidence="1">
    <location>
        <begin position="147"/>
        <end position="165"/>
    </location>
</feature>
<evidence type="ECO:0000313" key="2">
    <source>
        <dbReference type="EMBL" id="KAK5949653.1"/>
    </source>
</evidence>
<dbReference type="InterPro" id="IPR025363">
    <property type="entry name" value="DUF4267"/>
</dbReference>
<reference evidence="2 3" key="1">
    <citation type="submission" date="2022-12" db="EMBL/GenBank/DDBJ databases">
        <title>Genomic features and morphological characterization of a novel Knufia sp. strain isolated from spacecraft assembly facility.</title>
        <authorList>
            <person name="Teixeira M."/>
            <person name="Chander A.M."/>
            <person name="Stajich J.E."/>
            <person name="Venkateswaran K."/>
        </authorList>
    </citation>
    <scope>NUCLEOTIDE SEQUENCE [LARGE SCALE GENOMIC DNA]</scope>
    <source>
        <strain evidence="2 3">FJI-L2-BK-P2</strain>
    </source>
</reference>
<sequence>MSTSNLGLNASTLRSSLPILTGALYTLGIYGGLHTLRDPTSGAKSFGIILPNSTPTNTETAYTRIHGIRNFANGAIGLSMLAFLEYSSYCTSFTTGPLVTTAVKKMLGYSMLIGAVVGVSDGWTLYQFSEAEGLDGEAKETAKRQRVGHVGMAVVPAVLGVGWLYA</sequence>
<dbReference type="AlphaFoldDB" id="A0AAN8EA40"/>
<comment type="caution">
    <text evidence="2">The sequence shown here is derived from an EMBL/GenBank/DDBJ whole genome shotgun (WGS) entry which is preliminary data.</text>
</comment>
<evidence type="ECO:0000313" key="3">
    <source>
        <dbReference type="Proteomes" id="UP001316803"/>
    </source>
</evidence>